<dbReference type="Proteomes" id="UP000494216">
    <property type="component" value="Unassembled WGS sequence"/>
</dbReference>
<dbReference type="EMBL" id="CADCXN010000059">
    <property type="protein sequence ID" value="CAA9890932.1"/>
    <property type="molecule type" value="Genomic_DNA"/>
</dbReference>
<evidence type="ECO:0000313" key="1">
    <source>
        <dbReference type="EMBL" id="CAA9890932.1"/>
    </source>
</evidence>
<dbReference type="AlphaFoldDB" id="A0A8S0XSP6"/>
<keyword evidence="2" id="KW-1185">Reference proteome</keyword>
<evidence type="ECO:0000313" key="2">
    <source>
        <dbReference type="Proteomes" id="UP000494216"/>
    </source>
</evidence>
<comment type="caution">
    <text evidence="1">The sequence shown here is derived from an EMBL/GenBank/DDBJ whole genome shotgun (WGS) entry which is preliminary data.</text>
</comment>
<accession>A0A8S0XSP6</accession>
<reference evidence="1 2" key="1">
    <citation type="submission" date="2020-02" db="EMBL/GenBank/DDBJ databases">
        <authorList>
            <person name="Hogendoorn C."/>
        </authorList>
    </citation>
    <scope>NUCLEOTIDE SEQUENCE [LARGE SCALE GENOMIC DNA]</scope>
    <source>
        <strain evidence="1">METHB21</strain>
    </source>
</reference>
<sequence length="44" mass="5281">MFKNKRPFMHCLVEEIAAKVAVLPENLQQEVLDFVEFDNFKQRQ</sequence>
<organism evidence="1 2">
    <name type="scientific">Candidatus Methylobacter favarea</name>
    <dbReference type="NCBI Taxonomy" id="2707345"/>
    <lineage>
        <taxon>Bacteria</taxon>
        <taxon>Pseudomonadati</taxon>
        <taxon>Pseudomonadota</taxon>
        <taxon>Gammaproteobacteria</taxon>
        <taxon>Methylococcales</taxon>
        <taxon>Methylococcaceae</taxon>
        <taxon>Methylobacter</taxon>
    </lineage>
</organism>
<gene>
    <name evidence="1" type="ORF">METHB2_300010</name>
</gene>
<protein>
    <submittedName>
        <fullName evidence="1">Uncharacterized protein</fullName>
    </submittedName>
</protein>
<name>A0A8S0XSP6_9GAMM</name>
<proteinExistence type="predicted"/>